<dbReference type="GO" id="GO:0043571">
    <property type="term" value="P:maintenance of CRISPR repeat elements"/>
    <property type="evidence" value="ECO:0007669"/>
    <property type="project" value="UniProtKB-UniRule"/>
</dbReference>
<dbReference type="Proteomes" id="UP000197692">
    <property type="component" value="Unassembled WGS sequence"/>
</dbReference>
<dbReference type="NCBIfam" id="TIGR01573">
    <property type="entry name" value="cas2"/>
    <property type="match status" value="1"/>
</dbReference>
<gene>
    <name evidence="9" type="primary">cas2</name>
    <name evidence="10" type="ORF">AY602_02660</name>
</gene>
<comment type="function">
    <text evidence="9">CRISPR (clustered regularly interspaced short palindromic repeat), is an adaptive immune system that provides protection against mobile genetic elements (viruses, transposable elements and conjugative plasmids). CRISPR clusters contain sequences complementary to antecedent mobile elements and target invading nucleic acids. CRISPR clusters are transcribed and processed into CRISPR RNA (crRNA). Functions as a ssRNA-specific endoribonuclease. Involved in the integration of spacer DNA into the CRISPR cassette.</text>
</comment>
<comment type="cofactor">
    <cofactor evidence="1 9">
        <name>Mg(2+)</name>
        <dbReference type="ChEBI" id="CHEBI:18420"/>
    </cofactor>
</comment>
<comment type="caution">
    <text evidence="10">The sequence shown here is derived from an EMBL/GenBank/DDBJ whole genome shotgun (WGS) entry which is preliminary data.</text>
</comment>
<protein>
    <recommendedName>
        <fullName evidence="9">CRISPR-associated endoribonuclease Cas2</fullName>
        <ecNumber evidence="9">3.1.-.-</ecNumber>
    </recommendedName>
</protein>
<keyword evidence="6 9" id="KW-0378">Hydrolase</keyword>
<dbReference type="GeneID" id="29422550"/>
<evidence type="ECO:0000313" key="11">
    <source>
        <dbReference type="Proteomes" id="UP000197692"/>
    </source>
</evidence>
<sequence>MPKKGSDPVWCVVMFDLPVKTKTQRKQATAFRQNLLDLGFCMAQLSVYVQYLPLAAKLSNLVKLIKEKLPPGGDVRILSVSDIQWSKMIRFSSSAEVSGEEKPDQLAIF</sequence>
<dbReference type="EMBL" id="LSZF01000020">
    <property type="protein sequence ID" value="OWM35400.1"/>
    <property type="molecule type" value="Genomic_DNA"/>
</dbReference>
<dbReference type="RefSeq" id="WP_003853358.1">
    <property type="nucleotide sequence ID" value="NZ_JADQTR010000023.1"/>
</dbReference>
<accession>A0A854NHU2</accession>
<comment type="similarity">
    <text evidence="2 9">Belongs to the CRISPR-associated endoribonuclease Cas2 protein family.</text>
</comment>
<dbReference type="InterPro" id="IPR021127">
    <property type="entry name" value="CRISPR_associated_Cas2"/>
</dbReference>
<keyword evidence="5 9" id="KW-0255">Endonuclease</keyword>
<evidence type="ECO:0000256" key="2">
    <source>
        <dbReference type="ARBA" id="ARBA00009959"/>
    </source>
</evidence>
<evidence type="ECO:0000256" key="4">
    <source>
        <dbReference type="ARBA" id="ARBA00022723"/>
    </source>
</evidence>
<keyword evidence="3 9" id="KW-0540">Nuclease</keyword>
<evidence type="ECO:0000256" key="7">
    <source>
        <dbReference type="ARBA" id="ARBA00022842"/>
    </source>
</evidence>
<evidence type="ECO:0000313" key="10">
    <source>
        <dbReference type="EMBL" id="OWM35400.1"/>
    </source>
</evidence>
<dbReference type="InterPro" id="IPR019199">
    <property type="entry name" value="Virulence_VapD/CRISPR_Cas2"/>
</dbReference>
<dbReference type="GO" id="GO:0004521">
    <property type="term" value="F:RNA endonuclease activity"/>
    <property type="evidence" value="ECO:0007669"/>
    <property type="project" value="InterPro"/>
</dbReference>
<keyword evidence="4 9" id="KW-0479">Metal-binding</keyword>
<evidence type="ECO:0000256" key="8">
    <source>
        <dbReference type="ARBA" id="ARBA00023118"/>
    </source>
</evidence>
<dbReference type="HAMAP" id="MF_01471">
    <property type="entry name" value="Cas2"/>
    <property type="match status" value="1"/>
</dbReference>
<dbReference type="EC" id="3.1.-.-" evidence="9"/>
<dbReference type="GO" id="GO:0046872">
    <property type="term" value="F:metal ion binding"/>
    <property type="evidence" value="ECO:0007669"/>
    <property type="project" value="UniProtKB-UniRule"/>
</dbReference>
<evidence type="ECO:0000256" key="5">
    <source>
        <dbReference type="ARBA" id="ARBA00022759"/>
    </source>
</evidence>
<organism evidence="10 11">
    <name type="scientific">Corynebacterium diphtheriae bv. mitis</name>
    <dbReference type="NCBI Taxonomy" id="1806053"/>
    <lineage>
        <taxon>Bacteria</taxon>
        <taxon>Bacillati</taxon>
        <taxon>Actinomycetota</taxon>
        <taxon>Actinomycetes</taxon>
        <taxon>Mycobacteriales</taxon>
        <taxon>Corynebacteriaceae</taxon>
        <taxon>Corynebacterium</taxon>
    </lineage>
</organism>
<dbReference type="GO" id="GO:0016787">
    <property type="term" value="F:hydrolase activity"/>
    <property type="evidence" value="ECO:0007669"/>
    <property type="project" value="UniProtKB-KW"/>
</dbReference>
<keyword evidence="8 9" id="KW-0051">Antiviral defense</keyword>
<dbReference type="AlphaFoldDB" id="A0A854NHU2"/>
<dbReference type="SUPFAM" id="SSF143430">
    <property type="entry name" value="TTP0101/SSO1404-like"/>
    <property type="match status" value="1"/>
</dbReference>
<evidence type="ECO:0000256" key="3">
    <source>
        <dbReference type="ARBA" id="ARBA00022722"/>
    </source>
</evidence>
<keyword evidence="7 9" id="KW-0460">Magnesium</keyword>
<reference evidence="11" key="1">
    <citation type="submission" date="2016-02" db="EMBL/GenBank/DDBJ databases">
        <title>Genomic analyses of a collection of pathogenic Corynebacterium diphtheriae.</title>
        <authorList>
            <person name="Sangal V."/>
            <person name="Titov L."/>
        </authorList>
    </citation>
    <scope>NUCLEOTIDE SEQUENCE [LARGE SCALE GENOMIC DNA]</scope>
    <source>
        <strain evidence="11">1438</strain>
    </source>
</reference>
<proteinExistence type="inferred from homology"/>
<comment type="subunit">
    <text evidence="9">Homodimer, forms a heterotetramer with a Cas1 homodimer.</text>
</comment>
<name>A0A854NHU2_CORDP</name>
<feature type="binding site" evidence="9">
    <location>
        <position position="16"/>
    </location>
    <ligand>
        <name>Mg(2+)</name>
        <dbReference type="ChEBI" id="CHEBI:18420"/>
        <note>catalytic</note>
    </ligand>
</feature>
<evidence type="ECO:0000256" key="1">
    <source>
        <dbReference type="ARBA" id="ARBA00001946"/>
    </source>
</evidence>
<evidence type="ECO:0000256" key="6">
    <source>
        <dbReference type="ARBA" id="ARBA00022801"/>
    </source>
</evidence>
<dbReference type="GO" id="GO:0051607">
    <property type="term" value="P:defense response to virus"/>
    <property type="evidence" value="ECO:0007669"/>
    <property type="project" value="UniProtKB-UniRule"/>
</dbReference>
<evidence type="ECO:0000256" key="9">
    <source>
        <dbReference type="HAMAP-Rule" id="MF_01471"/>
    </source>
</evidence>
<dbReference type="Pfam" id="PF09827">
    <property type="entry name" value="CRISPR_Cas2"/>
    <property type="match status" value="1"/>
</dbReference>